<name>A0A4C2EHX7_9EURY</name>
<accession>A0A4C2EHX7</accession>
<dbReference type="InterPro" id="IPR055969">
    <property type="entry name" value="DUF7547"/>
</dbReference>
<dbReference type="Proteomes" id="UP000304382">
    <property type="component" value="Unassembled WGS sequence"/>
</dbReference>
<feature type="compositionally biased region" description="Polar residues" evidence="1">
    <location>
        <begin position="183"/>
        <end position="194"/>
    </location>
</feature>
<dbReference type="Pfam" id="PF24414">
    <property type="entry name" value="DUF7547"/>
    <property type="match status" value="1"/>
</dbReference>
<organism evidence="2 3">
    <name type="scientific">Haloarcula mannanilytica</name>
    <dbReference type="NCBI Taxonomy" id="2509225"/>
    <lineage>
        <taxon>Archaea</taxon>
        <taxon>Methanobacteriati</taxon>
        <taxon>Methanobacteriota</taxon>
        <taxon>Stenosarchaea group</taxon>
        <taxon>Halobacteria</taxon>
        <taxon>Halobacteriales</taxon>
        <taxon>Haloarculaceae</taxon>
        <taxon>Haloarcula</taxon>
    </lineage>
</organism>
<dbReference type="AlphaFoldDB" id="A0A4C2EHX7"/>
<feature type="compositionally biased region" description="Acidic residues" evidence="1">
    <location>
        <begin position="145"/>
        <end position="156"/>
    </location>
</feature>
<gene>
    <name evidence="2" type="ORF">Harman_01680</name>
</gene>
<dbReference type="OrthoDB" id="241694at2157"/>
<evidence type="ECO:0000313" key="3">
    <source>
        <dbReference type="Proteomes" id="UP000304382"/>
    </source>
</evidence>
<evidence type="ECO:0000256" key="1">
    <source>
        <dbReference type="SAM" id="MobiDB-lite"/>
    </source>
</evidence>
<reference evidence="2 3" key="1">
    <citation type="submission" date="2019-02" db="EMBL/GenBank/DDBJ databases">
        <title>Haloarcula mannanilyticum sp. nov., a mannan degrading haloarchaeon isolated from commercial salt.</title>
        <authorList>
            <person name="Enomoto S."/>
            <person name="Shimane Y."/>
            <person name="Kamekura M."/>
            <person name="Ito T."/>
            <person name="Moriya O."/>
            <person name="Ihara K."/>
            <person name="Takahashi-Ando N."/>
            <person name="Fukushima Y."/>
            <person name="Yoshida Y."/>
            <person name="Usama R."/>
            <person name="Takai K."/>
            <person name="Minegishi H."/>
        </authorList>
    </citation>
    <scope>NUCLEOTIDE SEQUENCE [LARGE SCALE GENOMIC DNA]</scope>
    <source>
        <strain evidence="2 3">MD130-1</strain>
    </source>
</reference>
<protein>
    <submittedName>
        <fullName evidence="2">Uncharacterized protein</fullName>
    </submittedName>
</protein>
<comment type="caution">
    <text evidence="2">The sequence shown here is derived from an EMBL/GenBank/DDBJ whole genome shotgun (WGS) entry which is preliminary data.</text>
</comment>
<evidence type="ECO:0000313" key="2">
    <source>
        <dbReference type="EMBL" id="GCF12233.1"/>
    </source>
</evidence>
<proteinExistence type="predicted"/>
<feature type="region of interest" description="Disordered" evidence="1">
    <location>
        <begin position="139"/>
        <end position="194"/>
    </location>
</feature>
<feature type="region of interest" description="Disordered" evidence="1">
    <location>
        <begin position="76"/>
        <end position="97"/>
    </location>
</feature>
<dbReference type="RefSeq" id="WP_137681943.1">
    <property type="nucleotide sequence ID" value="NZ_BIXZ01000001.1"/>
</dbReference>
<dbReference type="EMBL" id="BIXZ01000001">
    <property type="protein sequence ID" value="GCF12233.1"/>
    <property type="molecule type" value="Genomic_DNA"/>
</dbReference>
<feature type="compositionally biased region" description="Basic and acidic residues" evidence="1">
    <location>
        <begin position="166"/>
        <end position="181"/>
    </location>
</feature>
<sequence length="194" mass="21040">MSSDDDLTALITDLVTTLQDLETEVEPTTDSGLPRPPTPGELLRFTSDVTIPAIILVLRTNIEALKLLRRALRMAEGRPTSTGSASGEMRQRASDLSRATLSRLDGALTDLQHAVEGTPEDEEARELIQEAQQLRTQIQERLADEPGETGDDESDQATDVPVDVDAELRSIKDDIDGRDEGDTGSQNGDGNDTE</sequence>
<keyword evidence="3" id="KW-1185">Reference proteome</keyword>